<feature type="domain" description="GST N-terminal" evidence="8">
    <location>
        <begin position="1"/>
        <end position="82"/>
    </location>
</feature>
<dbReference type="Gene3D" id="3.30.70.1010">
    <property type="entry name" value="Translation elongation factor EF1B, gamma chain, conserved domain"/>
    <property type="match status" value="1"/>
</dbReference>
<feature type="non-terminal residue" evidence="10">
    <location>
        <position position="1"/>
    </location>
</feature>
<dbReference type="SUPFAM" id="SSF47616">
    <property type="entry name" value="GST C-terminal domain-like"/>
    <property type="match status" value="1"/>
</dbReference>
<dbReference type="InterPro" id="IPR040079">
    <property type="entry name" value="Glutathione_S-Trfase"/>
</dbReference>
<dbReference type="SUPFAM" id="SSF52833">
    <property type="entry name" value="Thioredoxin-like"/>
    <property type="match status" value="1"/>
</dbReference>
<dbReference type="InterPro" id="IPR036282">
    <property type="entry name" value="Glutathione-S-Trfase_C_sf"/>
</dbReference>
<dbReference type="PROSITE" id="PS50040">
    <property type="entry name" value="EF1G_C"/>
    <property type="match status" value="1"/>
</dbReference>
<dbReference type="OrthoDB" id="249703at2759"/>
<dbReference type="Gene3D" id="1.20.1050.10">
    <property type="match status" value="1"/>
</dbReference>
<dbReference type="SFLD" id="SFLDS00019">
    <property type="entry name" value="Glutathione_Transferase_(cytos"/>
    <property type="match status" value="1"/>
</dbReference>
<feature type="region of interest" description="Disordered" evidence="6">
    <location>
        <begin position="188"/>
        <end position="234"/>
    </location>
</feature>
<dbReference type="Proteomes" id="UP000558164">
    <property type="component" value="Unassembled WGS sequence"/>
</dbReference>
<dbReference type="EMBL" id="VXAX01006857">
    <property type="protein sequence ID" value="NXL80540.1"/>
    <property type="molecule type" value="Genomic_DNA"/>
</dbReference>
<dbReference type="PROSITE" id="PS50405">
    <property type="entry name" value="GST_CTER"/>
    <property type="match status" value="1"/>
</dbReference>
<dbReference type="CDD" id="cd03181">
    <property type="entry name" value="GST_C_EF1Bgamma_like"/>
    <property type="match status" value="1"/>
</dbReference>
<dbReference type="Pfam" id="PF00647">
    <property type="entry name" value="EF1G"/>
    <property type="match status" value="1"/>
</dbReference>
<dbReference type="GO" id="GO:0005634">
    <property type="term" value="C:nucleus"/>
    <property type="evidence" value="ECO:0007669"/>
    <property type="project" value="TreeGrafter"/>
</dbReference>
<evidence type="ECO:0000256" key="3">
    <source>
        <dbReference type="ARBA" id="ARBA00022768"/>
    </source>
</evidence>
<feature type="domain" description="GST C-terminal" evidence="9">
    <location>
        <begin position="83"/>
        <end position="221"/>
    </location>
</feature>
<comment type="function">
    <text evidence="1">Probably plays a role in anchoring the complex to other cellular components.</text>
</comment>
<dbReference type="AlphaFoldDB" id="A0A7L0VNR7"/>
<evidence type="ECO:0000259" key="7">
    <source>
        <dbReference type="PROSITE" id="PS50040"/>
    </source>
</evidence>
<dbReference type="CDD" id="cd03044">
    <property type="entry name" value="GST_N_EF1Bgamma"/>
    <property type="match status" value="1"/>
</dbReference>
<dbReference type="SFLD" id="SFLDG00358">
    <property type="entry name" value="Main_(cytGST)"/>
    <property type="match status" value="1"/>
</dbReference>
<protein>
    <submittedName>
        <fullName evidence="10">EF1G factor</fullName>
    </submittedName>
</protein>
<evidence type="ECO:0000256" key="4">
    <source>
        <dbReference type="ARBA" id="ARBA00022917"/>
    </source>
</evidence>
<evidence type="ECO:0000256" key="1">
    <source>
        <dbReference type="ARBA" id="ARBA00003468"/>
    </source>
</evidence>
<feature type="compositionally biased region" description="Basic and acidic residues" evidence="6">
    <location>
        <begin position="198"/>
        <end position="227"/>
    </location>
</feature>
<organism evidence="10 11">
    <name type="scientific">Leptocoma aspasia</name>
    <dbReference type="NCBI Taxonomy" id="2585812"/>
    <lineage>
        <taxon>Eukaryota</taxon>
        <taxon>Metazoa</taxon>
        <taxon>Chordata</taxon>
        <taxon>Craniata</taxon>
        <taxon>Vertebrata</taxon>
        <taxon>Euteleostomi</taxon>
        <taxon>Archelosauria</taxon>
        <taxon>Archosauria</taxon>
        <taxon>Dinosauria</taxon>
        <taxon>Saurischia</taxon>
        <taxon>Theropoda</taxon>
        <taxon>Coelurosauria</taxon>
        <taxon>Aves</taxon>
        <taxon>Neognathae</taxon>
        <taxon>Neoaves</taxon>
        <taxon>Telluraves</taxon>
        <taxon>Australaves</taxon>
        <taxon>Passeriformes</taxon>
        <taxon>Passeroidea</taxon>
        <taxon>Nectariniidae</taxon>
        <taxon>Leptocoma</taxon>
    </lineage>
</organism>
<dbReference type="InterPro" id="IPR004046">
    <property type="entry name" value="GST_C"/>
</dbReference>
<comment type="caution">
    <text evidence="10">The sequence shown here is derived from an EMBL/GenBank/DDBJ whole genome shotgun (WGS) entry which is preliminary data.</text>
</comment>
<feature type="domain" description="EF-1-gamma C-terminal" evidence="7">
    <location>
        <begin position="245"/>
        <end position="406"/>
    </location>
</feature>
<dbReference type="PROSITE" id="PS50404">
    <property type="entry name" value="GST_NTER"/>
    <property type="match status" value="1"/>
</dbReference>
<keyword evidence="3 5" id="KW-0251">Elongation factor</keyword>
<gene>
    <name evidence="10" type="primary">Eef1g</name>
    <name evidence="10" type="ORF">LEPASP_R14975</name>
</gene>
<proteinExistence type="predicted"/>
<dbReference type="Pfam" id="PF00043">
    <property type="entry name" value="GST_C"/>
    <property type="match status" value="1"/>
</dbReference>
<feature type="non-terminal residue" evidence="10">
    <location>
        <position position="406"/>
    </location>
</feature>
<dbReference type="InterPro" id="IPR004045">
    <property type="entry name" value="Glutathione_S-Trfase_N"/>
</dbReference>
<dbReference type="Pfam" id="PF02798">
    <property type="entry name" value="GST_N"/>
    <property type="match status" value="1"/>
</dbReference>
<dbReference type="InterPro" id="IPR050802">
    <property type="entry name" value="EF-GSTs"/>
</dbReference>
<dbReference type="FunFam" id="3.40.30.10:FF:000088">
    <property type="entry name" value="Elongation factor 1-gamma"/>
    <property type="match status" value="1"/>
</dbReference>
<evidence type="ECO:0000313" key="10">
    <source>
        <dbReference type="EMBL" id="NXL80540.1"/>
    </source>
</evidence>
<keyword evidence="11" id="KW-1185">Reference proteome</keyword>
<dbReference type="Gene3D" id="3.40.30.10">
    <property type="entry name" value="Glutaredoxin"/>
    <property type="match status" value="1"/>
</dbReference>
<dbReference type="PANTHER" id="PTHR43986">
    <property type="entry name" value="ELONGATION FACTOR 1-GAMMA"/>
    <property type="match status" value="1"/>
</dbReference>
<evidence type="ECO:0000259" key="8">
    <source>
        <dbReference type="PROSITE" id="PS50404"/>
    </source>
</evidence>
<evidence type="ECO:0000259" key="9">
    <source>
        <dbReference type="PROSITE" id="PS50405"/>
    </source>
</evidence>
<evidence type="ECO:0000313" key="11">
    <source>
        <dbReference type="Proteomes" id="UP000558164"/>
    </source>
</evidence>
<reference evidence="10 11" key="1">
    <citation type="submission" date="2019-09" db="EMBL/GenBank/DDBJ databases">
        <title>Bird 10,000 Genomes (B10K) Project - Family phase.</title>
        <authorList>
            <person name="Zhang G."/>
        </authorList>
    </citation>
    <scope>NUCLEOTIDE SEQUENCE [LARGE SCALE GENOMIC DNA]</scope>
    <source>
        <strain evidence="10">B10K-DU-001-35</strain>
        <tissue evidence="10">Muscle</tissue>
    </source>
</reference>
<sequence length="406" mass="46673">LYTYPENWRAFKALIAAQYSGARLRVLSAPPHFSFGHTNRSPAFLRKFPLGKVPAFEGDDGFCVFESNAIAYYVSTEELRGSTPEAAAAVLQWVNFADSDVVPPASTWVFPTLGILHYNKQVAKEEVRRVLGVLDGHLRTRTFLVGERVSLADISLVCALLWLYKQVRLTWAGWGLWGGFGGVREVSQGPRGKFAESQARKEKEPPRKEKEPPKKEKPPKREEKRPEPDEDLDECEQVLAAEPKAKDPFAHLPRSPFVLDEFKRKYSNEDTLGVALPHFWEHFDREGWSLWYCQYRYPEELSQTFMSCNLITGMFQRLDKLRKNAFASVVLFGTDHDSSISGVWVLRGQELAFTLCPDWQVDYESYTWRKLDPDSAECRTLVTEYFLWEGEFRHVGKPFNQGKIFK</sequence>
<dbReference type="GO" id="GO:0003746">
    <property type="term" value="F:translation elongation factor activity"/>
    <property type="evidence" value="ECO:0007669"/>
    <property type="project" value="UniProtKB-UniRule"/>
</dbReference>
<evidence type="ECO:0000256" key="5">
    <source>
        <dbReference type="PROSITE-ProRule" id="PRU00519"/>
    </source>
</evidence>
<comment type="subunit">
    <text evidence="2">EF-1 is composed of four subunits: alpha, beta, delta, and gamma.</text>
</comment>
<dbReference type="InterPro" id="IPR001662">
    <property type="entry name" value="EF1B_G_C"/>
</dbReference>
<dbReference type="InterPro" id="IPR036433">
    <property type="entry name" value="EF1B_G_C_sf"/>
</dbReference>
<dbReference type="SMART" id="SM01183">
    <property type="entry name" value="EF1G"/>
    <property type="match status" value="1"/>
</dbReference>
<dbReference type="GO" id="GO:0005737">
    <property type="term" value="C:cytoplasm"/>
    <property type="evidence" value="ECO:0007669"/>
    <property type="project" value="TreeGrafter"/>
</dbReference>
<evidence type="ECO:0000256" key="2">
    <source>
        <dbReference type="ARBA" id="ARBA00011237"/>
    </source>
</evidence>
<dbReference type="FunFam" id="3.30.70.1010:FF:000001">
    <property type="entry name" value="Elongation factor 1-gamma 1"/>
    <property type="match status" value="1"/>
</dbReference>
<dbReference type="InterPro" id="IPR010987">
    <property type="entry name" value="Glutathione-S-Trfase_C-like"/>
</dbReference>
<accession>A0A7L0VNR7</accession>
<dbReference type="SUPFAM" id="SSF89942">
    <property type="entry name" value="eEF1-gamma domain"/>
    <property type="match status" value="1"/>
</dbReference>
<dbReference type="PANTHER" id="PTHR43986:SF1">
    <property type="entry name" value="ELONGATION FACTOR 1-GAMMA"/>
    <property type="match status" value="1"/>
</dbReference>
<name>A0A7L0VNR7_9PASE</name>
<keyword evidence="4 5" id="KW-0648">Protein biosynthesis</keyword>
<dbReference type="InterPro" id="IPR036249">
    <property type="entry name" value="Thioredoxin-like_sf"/>
</dbReference>
<evidence type="ECO:0000256" key="6">
    <source>
        <dbReference type="SAM" id="MobiDB-lite"/>
    </source>
</evidence>